<evidence type="ECO:0000256" key="2">
    <source>
        <dbReference type="ARBA" id="ARBA00022525"/>
    </source>
</evidence>
<feature type="domain" description="P-type" evidence="5">
    <location>
        <begin position="53"/>
        <end position="96"/>
    </location>
</feature>
<evidence type="ECO:0000313" key="7">
    <source>
        <dbReference type="Proteomes" id="UP001162483"/>
    </source>
</evidence>
<dbReference type="InterPro" id="IPR017994">
    <property type="entry name" value="P_trefoil_chordata"/>
</dbReference>
<dbReference type="EMBL" id="CATNWA010021336">
    <property type="protein sequence ID" value="CAI9622304.1"/>
    <property type="molecule type" value="Genomic_DNA"/>
</dbReference>
<evidence type="ECO:0000259" key="5">
    <source>
        <dbReference type="PROSITE" id="PS51448"/>
    </source>
</evidence>
<dbReference type="PANTHER" id="PTHR13826">
    <property type="entry name" value="INTESTINAL TREFOIL FACTOR-RELATED"/>
    <property type="match status" value="1"/>
</dbReference>
<accession>A0ABN9HKJ8</accession>
<dbReference type="InterPro" id="IPR000519">
    <property type="entry name" value="P_trefoil_dom"/>
</dbReference>
<dbReference type="PROSITE" id="PS00025">
    <property type="entry name" value="P_TREFOIL_1"/>
    <property type="match status" value="1"/>
</dbReference>
<dbReference type="PRINTS" id="PR00680">
    <property type="entry name" value="PTREFOIL"/>
</dbReference>
<dbReference type="SUPFAM" id="SSF57492">
    <property type="entry name" value="Trefoil"/>
    <property type="match status" value="2"/>
</dbReference>
<comment type="subcellular location">
    <subcellularLocation>
        <location evidence="1">Secreted</location>
    </subcellularLocation>
</comment>
<keyword evidence="3 4" id="KW-1015">Disulfide bond</keyword>
<dbReference type="InterPro" id="IPR017957">
    <property type="entry name" value="P_trefoil_CS"/>
</dbReference>
<dbReference type="Proteomes" id="UP001162483">
    <property type="component" value="Unassembled WGS sequence"/>
</dbReference>
<dbReference type="InterPro" id="IPR044913">
    <property type="entry name" value="P_trefoil_dom_sf"/>
</dbReference>
<protein>
    <recommendedName>
        <fullName evidence="5">P-type domain-containing protein</fullName>
    </recommendedName>
</protein>
<feature type="disulfide bond" evidence="4">
    <location>
        <begin position="26"/>
        <end position="43"/>
    </location>
</feature>
<feature type="disulfide bond" evidence="4">
    <location>
        <begin position="75"/>
        <end position="92"/>
    </location>
</feature>
<organism evidence="6 7">
    <name type="scientific">Staurois parvus</name>
    <dbReference type="NCBI Taxonomy" id="386267"/>
    <lineage>
        <taxon>Eukaryota</taxon>
        <taxon>Metazoa</taxon>
        <taxon>Chordata</taxon>
        <taxon>Craniata</taxon>
        <taxon>Vertebrata</taxon>
        <taxon>Euteleostomi</taxon>
        <taxon>Amphibia</taxon>
        <taxon>Batrachia</taxon>
        <taxon>Anura</taxon>
        <taxon>Neobatrachia</taxon>
        <taxon>Ranoidea</taxon>
        <taxon>Ranidae</taxon>
        <taxon>Staurois</taxon>
    </lineage>
</organism>
<dbReference type="PANTHER" id="PTHR13826:SF14">
    <property type="entry name" value="TREFOIL FACTOR 2"/>
    <property type="match status" value="1"/>
</dbReference>
<evidence type="ECO:0000313" key="6">
    <source>
        <dbReference type="EMBL" id="CAI9622304.1"/>
    </source>
</evidence>
<gene>
    <name evidence="6" type="ORF">SPARVUS_LOCUS16269950</name>
</gene>
<dbReference type="SMART" id="SM00018">
    <property type="entry name" value="PD"/>
    <property type="match status" value="2"/>
</dbReference>
<sequence>AATKCTLTEPKARVKCGYPRISEKDCTDIGCCFDDSIPQVVWCYQPEIQAETVECAVLPKQRENCGYPGISMDHCYKKGCCFNSSVPDPIWCFYSDITMVM</sequence>
<feature type="domain" description="P-type" evidence="5">
    <location>
        <begin position="3"/>
        <end position="47"/>
    </location>
</feature>
<dbReference type="CDD" id="cd00111">
    <property type="entry name" value="Trefoil"/>
    <property type="match status" value="2"/>
</dbReference>
<dbReference type="Gene3D" id="4.10.110.10">
    <property type="entry name" value="Spasmolytic Protein, domain 1"/>
    <property type="match status" value="2"/>
</dbReference>
<dbReference type="PROSITE" id="PS51448">
    <property type="entry name" value="P_TREFOIL_2"/>
    <property type="match status" value="2"/>
</dbReference>
<comment type="caution">
    <text evidence="6">The sequence shown here is derived from an EMBL/GenBank/DDBJ whole genome shotgun (WGS) entry which is preliminary data.</text>
</comment>
<keyword evidence="2" id="KW-0964">Secreted</keyword>
<comment type="caution">
    <text evidence="4">Lacks conserved residue(s) required for the propagation of feature annotation.</text>
</comment>
<feature type="disulfide bond" evidence="4">
    <location>
        <begin position="55"/>
        <end position="81"/>
    </location>
</feature>
<keyword evidence="7" id="KW-1185">Reference proteome</keyword>
<proteinExistence type="predicted"/>
<feature type="disulfide bond" evidence="4">
    <location>
        <begin position="65"/>
        <end position="80"/>
    </location>
</feature>
<feature type="non-terminal residue" evidence="6">
    <location>
        <position position="1"/>
    </location>
</feature>
<name>A0ABN9HKJ8_9NEOB</name>
<feature type="disulfide bond" evidence="4">
    <location>
        <begin position="16"/>
        <end position="31"/>
    </location>
</feature>
<evidence type="ECO:0000256" key="3">
    <source>
        <dbReference type="ARBA" id="ARBA00023157"/>
    </source>
</evidence>
<reference evidence="6" key="1">
    <citation type="submission" date="2023-05" db="EMBL/GenBank/DDBJ databases">
        <authorList>
            <person name="Stuckert A."/>
        </authorList>
    </citation>
    <scope>NUCLEOTIDE SEQUENCE</scope>
</reference>
<evidence type="ECO:0000256" key="1">
    <source>
        <dbReference type="ARBA" id="ARBA00004613"/>
    </source>
</evidence>
<evidence type="ECO:0000256" key="4">
    <source>
        <dbReference type="PROSITE-ProRule" id="PRU00779"/>
    </source>
</evidence>
<dbReference type="Pfam" id="PF00088">
    <property type="entry name" value="Trefoil"/>
    <property type="match status" value="2"/>
</dbReference>